<proteinExistence type="predicted"/>
<dbReference type="RefSeq" id="WP_243013262.1">
    <property type="nucleotide sequence ID" value="NZ_JALGAR010000006.1"/>
</dbReference>
<keyword evidence="2" id="KW-1185">Reference proteome</keyword>
<organism evidence="1 2">
    <name type="scientific">Cryobacterium zhongshanensis</name>
    <dbReference type="NCBI Taxonomy" id="2928153"/>
    <lineage>
        <taxon>Bacteria</taxon>
        <taxon>Bacillati</taxon>
        <taxon>Actinomycetota</taxon>
        <taxon>Actinomycetes</taxon>
        <taxon>Micrococcales</taxon>
        <taxon>Microbacteriaceae</taxon>
        <taxon>Cryobacterium</taxon>
    </lineage>
</organism>
<gene>
    <name evidence="1" type="ORF">MQH31_18345</name>
</gene>
<dbReference type="AlphaFoldDB" id="A0AA41QXZ2"/>
<evidence type="ECO:0000313" key="2">
    <source>
        <dbReference type="Proteomes" id="UP001165341"/>
    </source>
</evidence>
<dbReference type="EMBL" id="JALGAR010000006">
    <property type="protein sequence ID" value="MCI4659771.1"/>
    <property type="molecule type" value="Genomic_DNA"/>
</dbReference>
<dbReference type="Proteomes" id="UP001165341">
    <property type="component" value="Unassembled WGS sequence"/>
</dbReference>
<accession>A0AA41QXZ2</accession>
<sequence length="122" mass="13356">MTETLLREATAFSNTPAYKALTEQQKTTYVRNDAVGFGYAWGRLDQGHPAIVSLSKIPDLGIRPAQPSTTDTAWAFGSLYAQMLLELHSPVHPRTSGFSVQGAWDIFAKTGCPEGHLPHRLS</sequence>
<comment type="caution">
    <text evidence="1">The sequence shown here is derived from an EMBL/GenBank/DDBJ whole genome shotgun (WGS) entry which is preliminary data.</text>
</comment>
<name>A0AA41QXZ2_9MICO</name>
<evidence type="ECO:0000313" key="1">
    <source>
        <dbReference type="EMBL" id="MCI4659771.1"/>
    </source>
</evidence>
<reference evidence="1" key="1">
    <citation type="submission" date="2022-03" db="EMBL/GenBank/DDBJ databases">
        <title>Cryobacterium sp. nov. strain ZS14-85, isolated from Antarctic soil.</title>
        <authorList>
            <person name="Li J."/>
            <person name="Niu G."/>
        </authorList>
    </citation>
    <scope>NUCLEOTIDE SEQUENCE</scope>
    <source>
        <strain evidence="1">ZS14-85</strain>
    </source>
</reference>
<protein>
    <submittedName>
        <fullName evidence="1">Uncharacterized protein</fullName>
    </submittedName>
</protein>